<protein>
    <submittedName>
        <fullName evidence="1">RNA polymerase sigma factor SigX</fullName>
    </submittedName>
</protein>
<dbReference type="PROSITE" id="PS51257">
    <property type="entry name" value="PROKAR_LIPOPROTEIN"/>
    <property type="match status" value="1"/>
</dbReference>
<dbReference type="Proteomes" id="UP000247459">
    <property type="component" value="Unassembled WGS sequence"/>
</dbReference>
<evidence type="ECO:0000313" key="2">
    <source>
        <dbReference type="Proteomes" id="UP000247459"/>
    </source>
</evidence>
<evidence type="ECO:0000313" key="1">
    <source>
        <dbReference type="EMBL" id="PYY31038.1"/>
    </source>
</evidence>
<dbReference type="RefSeq" id="WP_258377547.1">
    <property type="nucleotide sequence ID" value="NZ_PRLG01000003.1"/>
</dbReference>
<gene>
    <name evidence="1" type="ORF">PIL02S_00590</name>
</gene>
<dbReference type="EMBL" id="PRLG01000003">
    <property type="protein sequence ID" value="PYY31038.1"/>
    <property type="molecule type" value="Genomic_DNA"/>
</dbReference>
<comment type="caution">
    <text evidence="1">The sequence shown here is derived from an EMBL/GenBank/DDBJ whole genome shotgun (WGS) entry which is preliminary data.</text>
</comment>
<reference evidence="1 2" key="1">
    <citation type="submission" date="2018-01" db="EMBL/GenBank/DDBJ databases">
        <title>Genome sequence of the PGP bacterium Paenibacillus illinoisensis E3.</title>
        <authorList>
            <person name="Rolli E."/>
            <person name="Marasco R."/>
            <person name="Bessem C."/>
            <person name="Michoud G."/>
            <person name="Gaiarsa S."/>
            <person name="Borin S."/>
            <person name="Daffonchio D."/>
        </authorList>
    </citation>
    <scope>NUCLEOTIDE SEQUENCE [LARGE SCALE GENOMIC DNA]</scope>
    <source>
        <strain evidence="1 2">E3</strain>
    </source>
</reference>
<accession>A0A2W0CU18</accession>
<proteinExistence type="predicted"/>
<organism evidence="1 2">
    <name type="scientific">Paenibacillus illinoisensis</name>
    <dbReference type="NCBI Taxonomy" id="59845"/>
    <lineage>
        <taxon>Bacteria</taxon>
        <taxon>Bacillati</taxon>
        <taxon>Bacillota</taxon>
        <taxon>Bacilli</taxon>
        <taxon>Bacillales</taxon>
        <taxon>Paenibacillaceae</taxon>
        <taxon>Paenibacillus</taxon>
    </lineage>
</organism>
<name>A0A2W0CU18_9BACL</name>
<dbReference type="AlphaFoldDB" id="A0A2W0CU18"/>
<sequence length="177" mass="20207">MKMEIKIALSLVVILGALTGCLSKEGKIADIIPLETALSTSSSNFKLSEREQKVYYNFQKDLNKQHLRGLEPISIAKLYIQASLDQKYDVVYALYTDKRGFVQWSKEEDKKIPSSDRGTKEQVLKTFNNIEKGKFVQLSDFEGYIEYQASEEVESKSGFSMIKDDDGIWKVSFKPIQ</sequence>